<proteinExistence type="predicted"/>
<evidence type="ECO:0000313" key="3">
    <source>
        <dbReference type="Proteomes" id="UP000604730"/>
    </source>
</evidence>
<dbReference type="InterPro" id="IPR029060">
    <property type="entry name" value="PIN-like_dom_sf"/>
</dbReference>
<feature type="domain" description="PIN" evidence="1">
    <location>
        <begin position="2"/>
        <end position="117"/>
    </location>
</feature>
<comment type="caution">
    <text evidence="2">The sequence shown here is derived from an EMBL/GenBank/DDBJ whole genome shotgun (WGS) entry which is preliminary data.</text>
</comment>
<organism evidence="2 3">
    <name type="scientific">Catonella massiliensis</name>
    <dbReference type="NCBI Taxonomy" id="2799636"/>
    <lineage>
        <taxon>Bacteria</taxon>
        <taxon>Bacillati</taxon>
        <taxon>Bacillota</taxon>
        <taxon>Clostridia</taxon>
        <taxon>Lachnospirales</taxon>
        <taxon>Lachnospiraceae</taxon>
        <taxon>Catonella</taxon>
    </lineage>
</organism>
<keyword evidence="3" id="KW-1185">Reference proteome</keyword>
<sequence length="121" mass="13844">MVMLDANAVLRYVLNDNEKMALEVTEVVKKGYSIVTIEIIAEVIYVLKGVYGVDKQLITDTILDFISDIQVVEKDVLKLGLETYAENNLDFVDCILYAYKSLKNYDVLTFDKKLKRLLDNV</sequence>
<protein>
    <submittedName>
        <fullName evidence="2">PIN domain-containing protein</fullName>
    </submittedName>
</protein>
<reference evidence="2 3" key="1">
    <citation type="submission" date="2021-01" db="EMBL/GenBank/DDBJ databases">
        <title>Isolation and description of Catonella massiliensis sp. nov., a novel Catonella species, isolated from a stable periodontitis subject.</title>
        <authorList>
            <person name="Antezack A."/>
            <person name="Boxberger M."/>
            <person name="La Scola B."/>
            <person name="Monnet-Corti V."/>
        </authorList>
    </citation>
    <scope>NUCLEOTIDE SEQUENCE [LARGE SCALE GENOMIC DNA]</scope>
    <source>
        <strain evidence="2 3">Marseille-Q4567</strain>
    </source>
</reference>
<evidence type="ECO:0000259" key="1">
    <source>
        <dbReference type="Pfam" id="PF01850"/>
    </source>
</evidence>
<gene>
    <name evidence="2" type="ORF">JJN12_01360</name>
</gene>
<dbReference type="Proteomes" id="UP000604730">
    <property type="component" value="Unassembled WGS sequence"/>
</dbReference>
<accession>A0ABS1IX09</accession>
<name>A0ABS1IX09_9FIRM</name>
<dbReference type="Pfam" id="PF01850">
    <property type="entry name" value="PIN"/>
    <property type="match status" value="1"/>
</dbReference>
<dbReference type="EMBL" id="JAEPRJ010000001">
    <property type="protein sequence ID" value="MBK5896435.1"/>
    <property type="molecule type" value="Genomic_DNA"/>
</dbReference>
<dbReference type="Gene3D" id="3.40.50.1010">
    <property type="entry name" value="5'-nuclease"/>
    <property type="match status" value="1"/>
</dbReference>
<dbReference type="InterPro" id="IPR002716">
    <property type="entry name" value="PIN_dom"/>
</dbReference>
<dbReference type="RefSeq" id="WP_208430280.1">
    <property type="nucleotide sequence ID" value="NZ_JAEPRJ010000001.1"/>
</dbReference>
<dbReference type="SUPFAM" id="SSF88723">
    <property type="entry name" value="PIN domain-like"/>
    <property type="match status" value="1"/>
</dbReference>
<evidence type="ECO:0000313" key="2">
    <source>
        <dbReference type="EMBL" id="MBK5896435.1"/>
    </source>
</evidence>